<evidence type="ECO:0000256" key="1">
    <source>
        <dbReference type="ARBA" id="ARBA00004123"/>
    </source>
</evidence>
<feature type="compositionally biased region" description="Low complexity" evidence="8">
    <location>
        <begin position="1"/>
        <end position="13"/>
    </location>
</feature>
<dbReference type="CDD" id="cd00167">
    <property type="entry name" value="SANT"/>
    <property type="match status" value="2"/>
</dbReference>
<dbReference type="Pfam" id="PF00249">
    <property type="entry name" value="Myb_DNA-binding"/>
    <property type="match status" value="2"/>
</dbReference>
<evidence type="ECO:0000256" key="8">
    <source>
        <dbReference type="SAM" id="MobiDB-lite"/>
    </source>
</evidence>
<accession>U5DAF0</accession>
<dbReference type="eggNOG" id="KOG0048">
    <property type="taxonomic scope" value="Eukaryota"/>
</dbReference>
<keyword evidence="7" id="KW-0539">Nucleus</keyword>
<dbReference type="Gramene" id="ERN17373">
    <property type="protein sequence ID" value="ERN17373"/>
    <property type="gene ID" value="AMTR_s00037p00177500"/>
</dbReference>
<dbReference type="KEGG" id="atr:18445712"/>
<dbReference type="GO" id="GO:0003006">
    <property type="term" value="P:developmental process involved in reproduction"/>
    <property type="evidence" value="ECO:0007669"/>
    <property type="project" value="UniProtKB-ARBA"/>
</dbReference>
<evidence type="ECO:0000256" key="6">
    <source>
        <dbReference type="ARBA" id="ARBA00023163"/>
    </source>
</evidence>
<dbReference type="PANTHER" id="PTHR47995:SF18">
    <property type="entry name" value="TRANSCRIPTION FACTOR MYB65"/>
    <property type="match status" value="1"/>
</dbReference>
<dbReference type="GO" id="GO:0009555">
    <property type="term" value="P:pollen development"/>
    <property type="evidence" value="ECO:0007669"/>
    <property type="project" value="UniProtKB-ARBA"/>
</dbReference>
<dbReference type="GO" id="GO:0005634">
    <property type="term" value="C:nucleus"/>
    <property type="evidence" value="ECO:0000318"/>
    <property type="project" value="GO_Central"/>
</dbReference>
<name>U5DAF0_AMBTC</name>
<evidence type="ECO:0000259" key="9">
    <source>
        <dbReference type="PROSITE" id="PS50090"/>
    </source>
</evidence>
<feature type="domain" description="Myb-like" evidence="9">
    <location>
        <begin position="79"/>
        <end position="129"/>
    </location>
</feature>
<dbReference type="SMART" id="SM00717">
    <property type="entry name" value="SANT"/>
    <property type="match status" value="2"/>
</dbReference>
<keyword evidence="12" id="KW-1185">Reference proteome</keyword>
<evidence type="ECO:0000256" key="7">
    <source>
        <dbReference type="ARBA" id="ARBA00023242"/>
    </source>
</evidence>
<dbReference type="GO" id="GO:0003700">
    <property type="term" value="F:DNA-binding transcription factor activity"/>
    <property type="evidence" value="ECO:0000318"/>
    <property type="project" value="GO_Central"/>
</dbReference>
<feature type="region of interest" description="Disordered" evidence="8">
    <location>
        <begin position="1"/>
        <end position="23"/>
    </location>
</feature>
<dbReference type="FunFam" id="1.10.10.60:FF:000001">
    <property type="entry name" value="MYB-related transcription factor"/>
    <property type="match status" value="1"/>
</dbReference>
<dbReference type="SUPFAM" id="SSF46689">
    <property type="entry name" value="Homeodomain-like"/>
    <property type="match status" value="1"/>
</dbReference>
<dbReference type="Proteomes" id="UP000017836">
    <property type="component" value="Unassembled WGS sequence"/>
</dbReference>
<protein>
    <submittedName>
        <fullName evidence="11">Uncharacterized protein</fullName>
    </submittedName>
</protein>
<dbReference type="PROSITE" id="PS51294">
    <property type="entry name" value="HTH_MYB"/>
    <property type="match status" value="2"/>
</dbReference>
<dbReference type="PANTHER" id="PTHR47995">
    <property type="entry name" value="TRANSCRIPTION FACTOR MYB33-RELATED"/>
    <property type="match status" value="1"/>
</dbReference>
<comment type="subcellular location">
    <subcellularLocation>
        <location evidence="1">Nucleus</location>
    </subcellularLocation>
</comment>
<dbReference type="HOGENOM" id="CLU_023548_3_1_1"/>
<dbReference type="InterPro" id="IPR009057">
    <property type="entry name" value="Homeodomain-like_sf"/>
</dbReference>
<evidence type="ECO:0000259" key="10">
    <source>
        <dbReference type="PROSITE" id="PS51294"/>
    </source>
</evidence>
<evidence type="ECO:0000256" key="4">
    <source>
        <dbReference type="ARBA" id="ARBA00023125"/>
    </source>
</evidence>
<evidence type="ECO:0000256" key="5">
    <source>
        <dbReference type="ARBA" id="ARBA00023159"/>
    </source>
</evidence>
<proteinExistence type="predicted"/>
<dbReference type="InterPro" id="IPR001005">
    <property type="entry name" value="SANT/Myb"/>
</dbReference>
<gene>
    <name evidence="11" type="ORF">AMTR_s00037p00177500</name>
</gene>
<feature type="domain" description="Myb-like" evidence="9">
    <location>
        <begin position="26"/>
        <end position="78"/>
    </location>
</feature>
<evidence type="ECO:0000256" key="3">
    <source>
        <dbReference type="ARBA" id="ARBA00023015"/>
    </source>
</evidence>
<keyword evidence="6" id="KW-0804">Transcription</keyword>
<evidence type="ECO:0000313" key="12">
    <source>
        <dbReference type="Proteomes" id="UP000017836"/>
    </source>
</evidence>
<reference evidence="12" key="1">
    <citation type="journal article" date="2013" name="Science">
        <title>The Amborella genome and the evolution of flowering plants.</title>
        <authorList>
            <consortium name="Amborella Genome Project"/>
        </authorList>
    </citation>
    <scope>NUCLEOTIDE SEQUENCE [LARGE SCALE GENOMIC DNA]</scope>
</reference>
<dbReference type="OMA" id="ANSNCKV"/>
<keyword evidence="3" id="KW-0805">Transcription regulation</keyword>
<sequence>MAAAATANAQESSSGGGSGGMSTAMAASLKKGPWTSAEDAILVEYVKKHGEGNWNAVQKNSGLSRCGKSCRLRWANHLRPNLKKGSFSPEEERLILHLHAKLGNKWARMAAQLPGRTDNEIKNYWNTRIKRRQRAGLPLYPAEMQRQVLSHHTRPLNCDGFAPVSAKPAELQPPLAFDCLKPLNPQQQRQPPPPPLCFDHPKPRPFFESSNSPQILNCDCYPLPSQMPHLKRFSDRAMSFSARASTLSHVALAAAPAPAPGPLSFRQMGNFGMARRLMPQLRGSDMGMEFCGLSEPSIPFNNGGSSSFSIKMELPSSQYAESVSSNTGSGAPPSGGGGPSPMEVVGPTAEPLGQSNSGLLDALLLGTQPMSGCEESGTPVHSQSNFWKNLPPPPQPQVMPANSNCKVEWTAAEDTILAAPSPATPCALDDSSSAQSSMGMNVKLKKEEMGEKDGNRMEEEEELSTLLDFSTPSGAPPIADWYSDSTEMSNAQSGVTDSPNTVVFEEDMGLEMRHLTSSLSSNDQIWALGSYAWNNLPGIC</sequence>
<dbReference type="PROSITE" id="PS50090">
    <property type="entry name" value="MYB_LIKE"/>
    <property type="match status" value="2"/>
</dbReference>
<dbReference type="EMBL" id="KI392350">
    <property type="protein sequence ID" value="ERN17373.1"/>
    <property type="molecule type" value="Genomic_DNA"/>
</dbReference>
<feature type="region of interest" description="Disordered" evidence="8">
    <location>
        <begin position="319"/>
        <end position="356"/>
    </location>
</feature>
<dbReference type="FunFam" id="1.10.10.60:FF:000119">
    <property type="entry name" value="Transcription factor GAMYB"/>
    <property type="match status" value="1"/>
</dbReference>
<keyword evidence="5" id="KW-0010">Activator</keyword>
<dbReference type="GO" id="GO:0003677">
    <property type="term" value="F:DNA binding"/>
    <property type="evidence" value="ECO:0007669"/>
    <property type="project" value="UniProtKB-KW"/>
</dbReference>
<feature type="domain" description="HTH myb-type" evidence="10">
    <location>
        <begin position="79"/>
        <end position="133"/>
    </location>
</feature>
<dbReference type="AlphaFoldDB" id="U5DAF0"/>
<keyword evidence="2" id="KW-0677">Repeat</keyword>
<organism evidence="11 12">
    <name type="scientific">Amborella trichopoda</name>
    <dbReference type="NCBI Taxonomy" id="13333"/>
    <lineage>
        <taxon>Eukaryota</taxon>
        <taxon>Viridiplantae</taxon>
        <taxon>Streptophyta</taxon>
        <taxon>Embryophyta</taxon>
        <taxon>Tracheophyta</taxon>
        <taxon>Spermatophyta</taxon>
        <taxon>Magnoliopsida</taxon>
        <taxon>Amborellales</taxon>
        <taxon>Amborellaceae</taxon>
        <taxon>Amborella</taxon>
    </lineage>
</organism>
<dbReference type="OrthoDB" id="2143914at2759"/>
<dbReference type="Gene3D" id="1.10.10.60">
    <property type="entry name" value="Homeodomain-like"/>
    <property type="match status" value="2"/>
</dbReference>
<evidence type="ECO:0000313" key="11">
    <source>
        <dbReference type="EMBL" id="ERN17373.1"/>
    </source>
</evidence>
<dbReference type="GO" id="GO:0006355">
    <property type="term" value="P:regulation of DNA-templated transcription"/>
    <property type="evidence" value="ECO:0000318"/>
    <property type="project" value="GO_Central"/>
</dbReference>
<keyword evidence="4" id="KW-0238">DNA-binding</keyword>
<evidence type="ECO:0000256" key="2">
    <source>
        <dbReference type="ARBA" id="ARBA00022737"/>
    </source>
</evidence>
<feature type="domain" description="HTH myb-type" evidence="10">
    <location>
        <begin position="26"/>
        <end position="78"/>
    </location>
</feature>
<dbReference type="InterPro" id="IPR017930">
    <property type="entry name" value="Myb_dom"/>
</dbReference>